<evidence type="ECO:0008006" key="3">
    <source>
        <dbReference type="Google" id="ProtNLM"/>
    </source>
</evidence>
<keyword evidence="2" id="KW-1185">Reference proteome</keyword>
<dbReference type="Proteomes" id="UP000054485">
    <property type="component" value="Unassembled WGS sequence"/>
</dbReference>
<proteinExistence type="predicted"/>
<dbReference type="HOGENOM" id="CLU_097770_0_0_1"/>
<protein>
    <recommendedName>
        <fullName evidence="3">F-box domain-containing protein</fullName>
    </recommendedName>
</protein>
<reference evidence="1 2" key="1">
    <citation type="submission" date="2014-04" db="EMBL/GenBank/DDBJ databases">
        <authorList>
            <consortium name="DOE Joint Genome Institute"/>
            <person name="Kuo A."/>
            <person name="Ruytinx J."/>
            <person name="Rineau F."/>
            <person name="Colpaert J."/>
            <person name="Kohler A."/>
            <person name="Nagy L.G."/>
            <person name="Floudas D."/>
            <person name="Copeland A."/>
            <person name="Barry K.W."/>
            <person name="Cichocki N."/>
            <person name="Veneault-Fourrey C."/>
            <person name="LaButti K."/>
            <person name="Lindquist E.A."/>
            <person name="Lipzen A."/>
            <person name="Lundell T."/>
            <person name="Morin E."/>
            <person name="Murat C."/>
            <person name="Sun H."/>
            <person name="Tunlid A."/>
            <person name="Henrissat B."/>
            <person name="Grigoriev I.V."/>
            <person name="Hibbett D.S."/>
            <person name="Martin F."/>
            <person name="Nordberg H.P."/>
            <person name="Cantor M.N."/>
            <person name="Hua S.X."/>
        </authorList>
    </citation>
    <scope>NUCLEOTIDE SEQUENCE [LARGE SCALE GENOMIC DNA]</scope>
    <source>
        <strain evidence="1 2">UH-Slu-Lm8-n1</strain>
    </source>
</reference>
<dbReference type="InParanoid" id="A0A0D0AQG1"/>
<accession>A0A0D0AQG1</accession>
<dbReference type="OrthoDB" id="3041441at2759"/>
<dbReference type="AlphaFoldDB" id="A0A0D0AQG1"/>
<evidence type="ECO:0000313" key="1">
    <source>
        <dbReference type="EMBL" id="KIK34253.1"/>
    </source>
</evidence>
<dbReference type="EMBL" id="KN835784">
    <property type="protein sequence ID" value="KIK34253.1"/>
    <property type="molecule type" value="Genomic_DNA"/>
</dbReference>
<gene>
    <name evidence="1" type="ORF">CY34DRAFT_17846</name>
</gene>
<name>A0A0D0AQG1_9AGAM</name>
<reference evidence="2" key="2">
    <citation type="submission" date="2015-01" db="EMBL/GenBank/DDBJ databases">
        <title>Evolutionary Origins and Diversification of the Mycorrhizal Mutualists.</title>
        <authorList>
            <consortium name="DOE Joint Genome Institute"/>
            <consortium name="Mycorrhizal Genomics Consortium"/>
            <person name="Kohler A."/>
            <person name="Kuo A."/>
            <person name="Nagy L.G."/>
            <person name="Floudas D."/>
            <person name="Copeland A."/>
            <person name="Barry K.W."/>
            <person name="Cichocki N."/>
            <person name="Veneault-Fourrey C."/>
            <person name="LaButti K."/>
            <person name="Lindquist E.A."/>
            <person name="Lipzen A."/>
            <person name="Lundell T."/>
            <person name="Morin E."/>
            <person name="Murat C."/>
            <person name="Riley R."/>
            <person name="Ohm R."/>
            <person name="Sun H."/>
            <person name="Tunlid A."/>
            <person name="Henrissat B."/>
            <person name="Grigoriev I.V."/>
            <person name="Hibbett D.S."/>
            <person name="Martin F."/>
        </authorList>
    </citation>
    <scope>NUCLEOTIDE SEQUENCE [LARGE SCALE GENOMIC DNA]</scope>
    <source>
        <strain evidence="2">UH-Slu-Lm8-n1</strain>
    </source>
</reference>
<organism evidence="1 2">
    <name type="scientific">Suillus luteus UH-Slu-Lm8-n1</name>
    <dbReference type="NCBI Taxonomy" id="930992"/>
    <lineage>
        <taxon>Eukaryota</taxon>
        <taxon>Fungi</taxon>
        <taxon>Dikarya</taxon>
        <taxon>Basidiomycota</taxon>
        <taxon>Agaricomycotina</taxon>
        <taxon>Agaricomycetes</taxon>
        <taxon>Agaricomycetidae</taxon>
        <taxon>Boletales</taxon>
        <taxon>Suillineae</taxon>
        <taxon>Suillaceae</taxon>
        <taxon>Suillus</taxon>
    </lineage>
</organism>
<sequence length="222" mass="25161">MHRAFDSEDIIYSVLNYLERKDLKNVAMTCSWLAGHALNILWSKRSSLVPLIMCLPQDTLEIKDDTIFLSREPTPSEWVRLQINASRVRRLIVPDPDSNEALWIYRSPKLSVSGLVLQRLFEQFPPTTLFPNLCAFGSHALWESSSDLSLVRMFMSPGLEEVLLDVSARFTTHEVEQFLGALPIEAHGLRQLSIWIDRGATAFLPSFGKLPKLIALTVDPAR</sequence>
<evidence type="ECO:0000313" key="2">
    <source>
        <dbReference type="Proteomes" id="UP000054485"/>
    </source>
</evidence>